<feature type="signal peptide" evidence="2">
    <location>
        <begin position="1"/>
        <end position="21"/>
    </location>
</feature>
<dbReference type="SMART" id="SM00198">
    <property type="entry name" value="SCP"/>
    <property type="match status" value="1"/>
</dbReference>
<keyword evidence="5" id="KW-1185">Reference proteome</keyword>
<dbReference type="Gene3D" id="3.40.33.10">
    <property type="entry name" value="CAP"/>
    <property type="match status" value="1"/>
</dbReference>
<dbReference type="EMBL" id="NEDP02004925">
    <property type="protein sequence ID" value="OWF44056.1"/>
    <property type="molecule type" value="Genomic_DNA"/>
</dbReference>
<protein>
    <submittedName>
        <fullName evidence="4">Cysteine-rich venom protein Mr30</fullName>
    </submittedName>
</protein>
<evidence type="ECO:0000313" key="4">
    <source>
        <dbReference type="EMBL" id="OWF44056.1"/>
    </source>
</evidence>
<evidence type="ECO:0000256" key="1">
    <source>
        <dbReference type="SAM" id="MobiDB-lite"/>
    </source>
</evidence>
<dbReference type="AlphaFoldDB" id="A0A210Q5P0"/>
<evidence type="ECO:0000259" key="3">
    <source>
        <dbReference type="SMART" id="SM00198"/>
    </source>
</evidence>
<keyword evidence="2" id="KW-0732">Signal</keyword>
<accession>A0A210Q5P0</accession>
<proteinExistence type="predicted"/>
<evidence type="ECO:0000256" key="2">
    <source>
        <dbReference type="SAM" id="SignalP"/>
    </source>
</evidence>
<gene>
    <name evidence="4" type="ORF">KP79_PYT21132</name>
</gene>
<feature type="domain" description="SCP" evidence="3">
    <location>
        <begin position="60"/>
        <end position="203"/>
    </location>
</feature>
<organism evidence="4 5">
    <name type="scientific">Mizuhopecten yessoensis</name>
    <name type="common">Japanese scallop</name>
    <name type="synonym">Patinopecten yessoensis</name>
    <dbReference type="NCBI Taxonomy" id="6573"/>
    <lineage>
        <taxon>Eukaryota</taxon>
        <taxon>Metazoa</taxon>
        <taxon>Spiralia</taxon>
        <taxon>Lophotrochozoa</taxon>
        <taxon>Mollusca</taxon>
        <taxon>Bivalvia</taxon>
        <taxon>Autobranchia</taxon>
        <taxon>Pteriomorphia</taxon>
        <taxon>Pectinida</taxon>
        <taxon>Pectinoidea</taxon>
        <taxon>Pectinidae</taxon>
        <taxon>Mizuhopecten</taxon>
    </lineage>
</organism>
<dbReference type="PANTHER" id="PTHR10334">
    <property type="entry name" value="CYSTEINE-RICH SECRETORY PROTEIN-RELATED"/>
    <property type="match status" value="1"/>
</dbReference>
<dbReference type="InterPro" id="IPR014044">
    <property type="entry name" value="CAP_dom"/>
</dbReference>
<sequence>MTMFPSLTLICAALTFGLVLSASLDSDSNSLLGTDQLPDNPANHDGHTTFPVRNPGVSDADKKVIVDLHNNYRRVVGQDAANMMKISWDDDMAMSAQRHAETCGFHHDPLANRWTNSLPGVYIGQNMCAGNKDWRECVGAWYAEKDNYRYGEGAKTLSWKEIGHFTQLATWHVSRVGCGYAECEGRRDRTSFVCNYAYGQFYDDLIRPFENGTSCGACPNTCDNGLCDCGGRICNNFGTLDLKTCTCSCLKFYSGDTCQKIDCSQTEHFSCARHAKDECTNGVNIAALCPHHCGRC</sequence>
<name>A0A210Q5P0_MIZYE</name>
<dbReference type="OrthoDB" id="1045822at2759"/>
<reference evidence="4 5" key="1">
    <citation type="journal article" date="2017" name="Nat. Ecol. Evol.">
        <title>Scallop genome provides insights into evolution of bilaterian karyotype and development.</title>
        <authorList>
            <person name="Wang S."/>
            <person name="Zhang J."/>
            <person name="Jiao W."/>
            <person name="Li J."/>
            <person name="Xun X."/>
            <person name="Sun Y."/>
            <person name="Guo X."/>
            <person name="Huan P."/>
            <person name="Dong B."/>
            <person name="Zhang L."/>
            <person name="Hu X."/>
            <person name="Sun X."/>
            <person name="Wang J."/>
            <person name="Zhao C."/>
            <person name="Wang Y."/>
            <person name="Wang D."/>
            <person name="Huang X."/>
            <person name="Wang R."/>
            <person name="Lv J."/>
            <person name="Li Y."/>
            <person name="Zhang Z."/>
            <person name="Liu B."/>
            <person name="Lu W."/>
            <person name="Hui Y."/>
            <person name="Liang J."/>
            <person name="Zhou Z."/>
            <person name="Hou R."/>
            <person name="Li X."/>
            <person name="Liu Y."/>
            <person name="Li H."/>
            <person name="Ning X."/>
            <person name="Lin Y."/>
            <person name="Zhao L."/>
            <person name="Xing Q."/>
            <person name="Dou J."/>
            <person name="Li Y."/>
            <person name="Mao J."/>
            <person name="Guo H."/>
            <person name="Dou H."/>
            <person name="Li T."/>
            <person name="Mu C."/>
            <person name="Jiang W."/>
            <person name="Fu Q."/>
            <person name="Fu X."/>
            <person name="Miao Y."/>
            <person name="Liu J."/>
            <person name="Yu Q."/>
            <person name="Li R."/>
            <person name="Liao H."/>
            <person name="Li X."/>
            <person name="Kong Y."/>
            <person name="Jiang Z."/>
            <person name="Chourrout D."/>
            <person name="Li R."/>
            <person name="Bao Z."/>
        </authorList>
    </citation>
    <scope>NUCLEOTIDE SEQUENCE [LARGE SCALE GENOMIC DNA]</scope>
    <source>
        <strain evidence="4 5">PY_sf001</strain>
    </source>
</reference>
<dbReference type="InterPro" id="IPR001283">
    <property type="entry name" value="CRISP-related"/>
</dbReference>
<feature type="region of interest" description="Disordered" evidence="1">
    <location>
        <begin position="32"/>
        <end position="54"/>
    </location>
</feature>
<dbReference type="SUPFAM" id="SSF55797">
    <property type="entry name" value="PR-1-like"/>
    <property type="match status" value="1"/>
</dbReference>
<comment type="caution">
    <text evidence="4">The sequence shown here is derived from an EMBL/GenBank/DDBJ whole genome shotgun (WGS) entry which is preliminary data.</text>
</comment>
<dbReference type="Pfam" id="PF00188">
    <property type="entry name" value="CAP"/>
    <property type="match status" value="1"/>
</dbReference>
<evidence type="ECO:0000313" key="5">
    <source>
        <dbReference type="Proteomes" id="UP000242188"/>
    </source>
</evidence>
<dbReference type="InterPro" id="IPR035940">
    <property type="entry name" value="CAP_sf"/>
</dbReference>
<dbReference type="PRINTS" id="PR00837">
    <property type="entry name" value="V5TPXLIKE"/>
</dbReference>
<feature type="chain" id="PRO_5013007457" evidence="2">
    <location>
        <begin position="22"/>
        <end position="296"/>
    </location>
</feature>
<dbReference type="Proteomes" id="UP000242188">
    <property type="component" value="Unassembled WGS sequence"/>
</dbReference>